<dbReference type="InterPro" id="IPR017441">
    <property type="entry name" value="Protein_kinase_ATP_BS"/>
</dbReference>
<evidence type="ECO:0000256" key="2">
    <source>
        <dbReference type="ARBA" id="ARBA00022741"/>
    </source>
</evidence>
<evidence type="ECO:0000256" key="5">
    <source>
        <dbReference type="PROSITE-ProRule" id="PRU10141"/>
    </source>
</evidence>
<gene>
    <name evidence="8" type="ORF">ABWK59_08975</name>
</gene>
<feature type="compositionally biased region" description="Pro residues" evidence="6">
    <location>
        <begin position="317"/>
        <end position="326"/>
    </location>
</feature>
<evidence type="ECO:0000259" key="7">
    <source>
        <dbReference type="PROSITE" id="PS50011"/>
    </source>
</evidence>
<dbReference type="InterPro" id="IPR011009">
    <property type="entry name" value="Kinase-like_dom_sf"/>
</dbReference>
<proteinExistence type="predicted"/>
<keyword evidence="2 5" id="KW-0547">Nucleotide-binding</keyword>
<keyword evidence="1 8" id="KW-0808">Transferase</keyword>
<dbReference type="SMART" id="SM00220">
    <property type="entry name" value="S_TKc"/>
    <property type="match status" value="1"/>
</dbReference>
<dbReference type="EMBL" id="CP159872">
    <property type="protein sequence ID" value="XCM79049.1"/>
    <property type="molecule type" value="Genomic_DNA"/>
</dbReference>
<dbReference type="PROSITE" id="PS00107">
    <property type="entry name" value="PROTEIN_KINASE_ATP"/>
    <property type="match status" value="1"/>
</dbReference>
<feature type="region of interest" description="Disordered" evidence="6">
    <location>
        <begin position="383"/>
        <end position="445"/>
    </location>
</feature>
<evidence type="ECO:0000313" key="8">
    <source>
        <dbReference type="EMBL" id="XCM79049.1"/>
    </source>
</evidence>
<dbReference type="InterPro" id="IPR000719">
    <property type="entry name" value="Prot_kinase_dom"/>
</dbReference>
<dbReference type="Pfam" id="PF00069">
    <property type="entry name" value="Pkinase"/>
    <property type="match status" value="1"/>
</dbReference>
<dbReference type="CDD" id="cd14014">
    <property type="entry name" value="STKc_PknB_like"/>
    <property type="match status" value="1"/>
</dbReference>
<keyword evidence="3 8" id="KW-0418">Kinase</keyword>
<dbReference type="SUPFAM" id="SSF56112">
    <property type="entry name" value="Protein kinase-like (PK-like)"/>
    <property type="match status" value="1"/>
</dbReference>
<dbReference type="InterPro" id="IPR008271">
    <property type="entry name" value="Ser/Thr_kinase_AS"/>
</dbReference>
<dbReference type="PROSITE" id="PS00108">
    <property type="entry name" value="PROTEIN_KINASE_ST"/>
    <property type="match status" value="1"/>
</dbReference>
<dbReference type="GO" id="GO:0005524">
    <property type="term" value="F:ATP binding"/>
    <property type="evidence" value="ECO:0007669"/>
    <property type="project" value="UniProtKB-UniRule"/>
</dbReference>
<dbReference type="GO" id="GO:0004674">
    <property type="term" value="F:protein serine/threonine kinase activity"/>
    <property type="evidence" value="ECO:0007669"/>
    <property type="project" value="UniProtKB-EC"/>
</dbReference>
<keyword evidence="4 5" id="KW-0067">ATP-binding</keyword>
<dbReference type="Gene3D" id="1.10.510.10">
    <property type="entry name" value="Transferase(Phosphotransferase) domain 1"/>
    <property type="match status" value="1"/>
</dbReference>
<feature type="domain" description="Protein kinase" evidence="7">
    <location>
        <begin position="15"/>
        <end position="278"/>
    </location>
</feature>
<dbReference type="KEGG" id="kcm:ABWK59_08975"/>
<feature type="binding site" evidence="5">
    <location>
        <position position="43"/>
    </location>
    <ligand>
        <name>ATP</name>
        <dbReference type="ChEBI" id="CHEBI:30616"/>
    </ligand>
</feature>
<feature type="region of interest" description="Disordered" evidence="6">
    <location>
        <begin position="306"/>
        <end position="356"/>
    </location>
</feature>
<reference evidence="8" key="1">
    <citation type="submission" date="2024-06" db="EMBL/GenBank/DDBJ databases">
        <title>The genome sequences of Kitasatospora sp. strain HUAS MG31.</title>
        <authorList>
            <person name="Mo P."/>
        </authorList>
    </citation>
    <scope>NUCLEOTIDE SEQUENCE</scope>
    <source>
        <strain evidence="8">HUAS MG31</strain>
    </source>
</reference>
<dbReference type="PANTHER" id="PTHR43289">
    <property type="entry name" value="MITOGEN-ACTIVATED PROTEIN KINASE KINASE KINASE 20-RELATED"/>
    <property type="match status" value="1"/>
</dbReference>
<evidence type="ECO:0000256" key="3">
    <source>
        <dbReference type="ARBA" id="ARBA00022777"/>
    </source>
</evidence>
<dbReference type="RefSeq" id="WP_354639403.1">
    <property type="nucleotide sequence ID" value="NZ_CP159872.1"/>
</dbReference>
<dbReference type="AlphaFoldDB" id="A0AAU8JTD8"/>
<evidence type="ECO:0000256" key="4">
    <source>
        <dbReference type="ARBA" id="ARBA00022840"/>
    </source>
</evidence>
<dbReference type="Gene3D" id="3.30.200.20">
    <property type="entry name" value="Phosphorylase Kinase, domain 1"/>
    <property type="match status" value="1"/>
</dbReference>
<dbReference type="EC" id="2.7.11.1" evidence="8"/>
<name>A0AAU8JTD8_9ACTN</name>
<feature type="compositionally biased region" description="Low complexity" evidence="6">
    <location>
        <begin position="327"/>
        <end position="345"/>
    </location>
</feature>
<sequence length="581" mass="59876">MKPLRPEDPREVAGYRLLARIGEGGMGAVFLSRTRGHQPVALKVIRREYAEDEEFRRRFEHEVRSARQVQGYHIVPVLDHDTGGDQPWLATAYVPGLSLDAALAVGGPLAVDSALQLAGCVAEALRSIHAAGVIHRDLKPSNVLLGGDGPFVIDFGIARAADATQLTRSGGLVGTPQYMSPEHAEGLSLTPATDVFSLGLVLAVAATGRHPYGDGGAITLATKIANTAVRPPDLGGYPEPLRGVLERCLAADPEARPGAAELAVICEKAAGRPPREFAGRLPEAVAAEIARRELAVREVDEPVAVGGAFGTTHLPGPTRPPQPAQPPQVTGAPQPTGGPAQAAPALGNGDGDGRAKRSKGRLVLVTVVAAAVVIAGATWKLTRDKGDATGGRTGGPAAAAPPEGSAPAAAQSSAGAAQSGAAQPGASGSASASAKSTRSAAPSPGYKLVFEKRPLTIRPAGLTNYTQVDLDIPKVDPAAQNYGGKSEMQYLEGSGDAGYLEFLKGTGVSQGDSEAACREAAEANPLARQLKMKELAATFTAGTRLCTVTSEKNLAMFTVSGLTPRAEAYDITGELTLWSMP</sequence>
<feature type="compositionally biased region" description="Low complexity" evidence="6">
    <location>
        <begin position="395"/>
        <end position="444"/>
    </location>
</feature>
<dbReference type="PANTHER" id="PTHR43289:SF34">
    <property type="entry name" value="SERINE_THREONINE-PROTEIN KINASE YBDM-RELATED"/>
    <property type="match status" value="1"/>
</dbReference>
<evidence type="ECO:0000256" key="1">
    <source>
        <dbReference type="ARBA" id="ARBA00022679"/>
    </source>
</evidence>
<organism evidence="8">
    <name type="scientific">Kitasatospora camelliae</name>
    <dbReference type="NCBI Taxonomy" id="3156397"/>
    <lineage>
        <taxon>Bacteria</taxon>
        <taxon>Bacillati</taxon>
        <taxon>Actinomycetota</taxon>
        <taxon>Actinomycetes</taxon>
        <taxon>Kitasatosporales</taxon>
        <taxon>Streptomycetaceae</taxon>
        <taxon>Kitasatospora</taxon>
    </lineage>
</organism>
<accession>A0AAU8JTD8</accession>
<dbReference type="PROSITE" id="PS50011">
    <property type="entry name" value="PROTEIN_KINASE_DOM"/>
    <property type="match status" value="1"/>
</dbReference>
<evidence type="ECO:0000256" key="6">
    <source>
        <dbReference type="SAM" id="MobiDB-lite"/>
    </source>
</evidence>
<protein>
    <submittedName>
        <fullName evidence="8">Serine/threonine-protein kinase</fullName>
        <ecNumber evidence="8">2.7.11.1</ecNumber>
    </submittedName>
</protein>